<dbReference type="HAMAP" id="MF_00636">
    <property type="entry name" value="RapZ_like"/>
    <property type="match status" value="1"/>
</dbReference>
<dbReference type="NCBIfam" id="NF003828">
    <property type="entry name" value="PRK05416.1"/>
    <property type="match status" value="1"/>
</dbReference>
<name>A0A7C3KRW6_DICTH</name>
<dbReference type="PANTHER" id="PTHR30448:SF0">
    <property type="entry name" value="RNASE ADAPTER PROTEIN RAPZ"/>
    <property type="match status" value="1"/>
</dbReference>
<dbReference type="RefSeq" id="WP_149123078.1">
    <property type="nucleotide sequence ID" value="NZ_VTFL01000005.1"/>
</dbReference>
<dbReference type="GO" id="GO:0005525">
    <property type="term" value="F:GTP binding"/>
    <property type="evidence" value="ECO:0007669"/>
    <property type="project" value="UniProtKB-UniRule"/>
</dbReference>
<dbReference type="InterPro" id="IPR005337">
    <property type="entry name" value="RapZ-like"/>
</dbReference>
<dbReference type="AlphaFoldDB" id="A0A7C3KRW6"/>
<comment type="caution">
    <text evidence="7">The sequence shown here is derived from an EMBL/GenBank/DDBJ whole genome shotgun (WGS) entry which is preliminary data.</text>
</comment>
<dbReference type="Pfam" id="PF03668">
    <property type="entry name" value="RapZ-like_N"/>
    <property type="match status" value="1"/>
</dbReference>
<keyword evidence="3 4" id="KW-0342">GTP-binding</keyword>
<organism evidence="7">
    <name type="scientific">Dictyoglomus thermophilum</name>
    <dbReference type="NCBI Taxonomy" id="14"/>
    <lineage>
        <taxon>Bacteria</taxon>
        <taxon>Pseudomonadati</taxon>
        <taxon>Dictyoglomota</taxon>
        <taxon>Dictyoglomia</taxon>
        <taxon>Dictyoglomales</taxon>
        <taxon>Dictyoglomaceae</taxon>
        <taxon>Dictyoglomus</taxon>
    </lineage>
</organism>
<dbReference type="Pfam" id="PF22740">
    <property type="entry name" value="PapZ_C"/>
    <property type="match status" value="1"/>
</dbReference>
<dbReference type="SUPFAM" id="SSF52540">
    <property type="entry name" value="P-loop containing nucleoside triphosphate hydrolases"/>
    <property type="match status" value="1"/>
</dbReference>
<feature type="domain" description="RapZ-like N-terminal" evidence="5">
    <location>
        <begin position="4"/>
        <end position="158"/>
    </location>
</feature>
<keyword evidence="1 4" id="KW-0547">Nucleotide-binding</keyword>
<evidence type="ECO:0000259" key="6">
    <source>
        <dbReference type="Pfam" id="PF22740"/>
    </source>
</evidence>
<gene>
    <name evidence="7" type="primary">rapZ</name>
    <name evidence="7" type="ORF">ENU78_00770</name>
</gene>
<accession>A0A7C3KRW6</accession>
<dbReference type="InterPro" id="IPR053930">
    <property type="entry name" value="RapZ-like_N"/>
</dbReference>
<proteinExistence type="inferred from homology"/>
<dbReference type="EMBL" id="DTDV01000005">
    <property type="protein sequence ID" value="HGK22977.1"/>
    <property type="molecule type" value="Genomic_DNA"/>
</dbReference>
<protein>
    <submittedName>
        <fullName evidence="7">RNase adapter RapZ</fullName>
    </submittedName>
</protein>
<dbReference type="InterPro" id="IPR053931">
    <property type="entry name" value="RapZ_C"/>
</dbReference>
<sequence>MDFQVFIITGLSGAGKSQSLRILEDLGFFCVDNIPPKLVPTLIDLCLATNGKISGLAVVIDIRTENFLEDFKEMVNTINSKNIPFKILFLEADDEVIVKRYNETRRIHPLLREGKTILESIRLEKERLQEIKTFATDIIDTSQFSLKELKDNILRILSSFNSSVKPNFLITITSFGFKYGLPIDAHLVFDVRFLPNPFYDPKLRPFSGQTEEVKNFVLSKKEARDFIEYVKDLLDFLVPLYQEEGRNVLNIAIGCTGGRHRAVVIADEIFSYLSQKYNTHLFHRDIDKDRNITK</sequence>
<evidence type="ECO:0000256" key="2">
    <source>
        <dbReference type="ARBA" id="ARBA00022840"/>
    </source>
</evidence>
<evidence type="ECO:0000256" key="3">
    <source>
        <dbReference type="ARBA" id="ARBA00023134"/>
    </source>
</evidence>
<keyword evidence="2 4" id="KW-0067">ATP-binding</keyword>
<evidence type="ECO:0000259" key="5">
    <source>
        <dbReference type="Pfam" id="PF03668"/>
    </source>
</evidence>
<dbReference type="InterPro" id="IPR027417">
    <property type="entry name" value="P-loop_NTPase"/>
</dbReference>
<reference evidence="7" key="1">
    <citation type="journal article" date="2020" name="mSystems">
        <title>Genome- and Community-Level Interaction Insights into Carbon Utilization and Element Cycling Functions of Hydrothermarchaeota in Hydrothermal Sediment.</title>
        <authorList>
            <person name="Zhou Z."/>
            <person name="Liu Y."/>
            <person name="Xu W."/>
            <person name="Pan J."/>
            <person name="Luo Z.H."/>
            <person name="Li M."/>
        </authorList>
    </citation>
    <scope>NUCLEOTIDE SEQUENCE [LARGE SCALE GENOMIC DNA]</scope>
    <source>
        <strain evidence="7">SpSt-70</strain>
    </source>
</reference>
<feature type="binding site" evidence="4">
    <location>
        <begin position="10"/>
        <end position="17"/>
    </location>
    <ligand>
        <name>ATP</name>
        <dbReference type="ChEBI" id="CHEBI:30616"/>
    </ligand>
</feature>
<evidence type="ECO:0000256" key="4">
    <source>
        <dbReference type="HAMAP-Rule" id="MF_00636"/>
    </source>
</evidence>
<dbReference type="PANTHER" id="PTHR30448">
    <property type="entry name" value="RNASE ADAPTER PROTEIN RAPZ"/>
    <property type="match status" value="1"/>
</dbReference>
<feature type="binding site" evidence="4">
    <location>
        <begin position="61"/>
        <end position="64"/>
    </location>
    <ligand>
        <name>GTP</name>
        <dbReference type="ChEBI" id="CHEBI:37565"/>
    </ligand>
</feature>
<dbReference type="GO" id="GO:0005524">
    <property type="term" value="F:ATP binding"/>
    <property type="evidence" value="ECO:0007669"/>
    <property type="project" value="UniProtKB-UniRule"/>
</dbReference>
<dbReference type="Gene3D" id="3.40.50.300">
    <property type="entry name" value="P-loop containing nucleotide triphosphate hydrolases"/>
    <property type="match status" value="1"/>
</dbReference>
<feature type="domain" description="RapZ C-terminal" evidence="6">
    <location>
        <begin position="169"/>
        <end position="287"/>
    </location>
</feature>
<dbReference type="PIRSF" id="PIRSF005052">
    <property type="entry name" value="P-loopkin"/>
    <property type="match status" value="1"/>
</dbReference>
<evidence type="ECO:0000313" key="7">
    <source>
        <dbReference type="EMBL" id="HGK22977.1"/>
    </source>
</evidence>
<evidence type="ECO:0000256" key="1">
    <source>
        <dbReference type="ARBA" id="ARBA00022741"/>
    </source>
</evidence>